<dbReference type="InterPro" id="IPR017853">
    <property type="entry name" value="GH"/>
</dbReference>
<dbReference type="EMBL" id="RBIL01000001">
    <property type="protein sequence ID" value="RKQ93163.1"/>
    <property type="molecule type" value="Genomic_DNA"/>
</dbReference>
<protein>
    <submittedName>
        <fullName evidence="6">Isoamylase</fullName>
    </submittedName>
</protein>
<comment type="similarity">
    <text evidence="1">Belongs to the glycosyl hydrolase 13 family.</text>
</comment>
<accession>A0A660LH10</accession>
<evidence type="ECO:0000256" key="3">
    <source>
        <dbReference type="ARBA" id="ARBA00023295"/>
    </source>
</evidence>
<evidence type="ECO:0000259" key="5">
    <source>
        <dbReference type="SMART" id="SM00642"/>
    </source>
</evidence>
<dbReference type="InterPro" id="IPR004193">
    <property type="entry name" value="Glyco_hydro_13_N"/>
</dbReference>
<evidence type="ECO:0000256" key="1">
    <source>
        <dbReference type="ARBA" id="ARBA00008061"/>
    </source>
</evidence>
<dbReference type="GO" id="GO:0004135">
    <property type="term" value="F:amylo-alpha-1,6-glucosidase activity"/>
    <property type="evidence" value="ECO:0007669"/>
    <property type="project" value="InterPro"/>
</dbReference>
<evidence type="ECO:0000313" key="7">
    <source>
        <dbReference type="Proteomes" id="UP000278962"/>
    </source>
</evidence>
<dbReference type="Gene3D" id="3.20.20.80">
    <property type="entry name" value="Glycosidases"/>
    <property type="match status" value="1"/>
</dbReference>
<feature type="compositionally biased region" description="Basic and acidic residues" evidence="4">
    <location>
        <begin position="470"/>
        <end position="486"/>
    </location>
</feature>
<dbReference type="SUPFAM" id="SSF51445">
    <property type="entry name" value="(Trans)glycosidases"/>
    <property type="match status" value="1"/>
</dbReference>
<reference evidence="6 7" key="1">
    <citation type="submission" date="2018-10" db="EMBL/GenBank/DDBJ databases">
        <title>Genomic Encyclopedia of Archaeal and Bacterial Type Strains, Phase II (KMG-II): from individual species to whole genera.</title>
        <authorList>
            <person name="Goeker M."/>
        </authorList>
    </citation>
    <scope>NUCLEOTIDE SEQUENCE [LARGE SCALE GENOMIC DNA]</scope>
    <source>
        <strain evidence="6 7">DSM 14954</strain>
    </source>
</reference>
<gene>
    <name evidence="6" type="ORF">C8N24_3023</name>
</gene>
<dbReference type="PANTHER" id="PTHR43002">
    <property type="entry name" value="GLYCOGEN DEBRANCHING ENZYME"/>
    <property type="match status" value="1"/>
</dbReference>
<dbReference type="CDD" id="cd11326">
    <property type="entry name" value="AmyAc_Glg_debranch"/>
    <property type="match status" value="1"/>
</dbReference>
<proteinExistence type="inferred from homology"/>
<dbReference type="InterPro" id="IPR044505">
    <property type="entry name" value="GlgX_Isoamylase_N_E_set"/>
</dbReference>
<dbReference type="SUPFAM" id="SSF81296">
    <property type="entry name" value="E set domains"/>
    <property type="match status" value="1"/>
</dbReference>
<sequence length="706" mass="79352">MEVWPGSPFPLGPTWDGEGTNFSIFSEHAERVVLCLFGPDDAETCVEMTERTSYNWHCYLPGVHPGQRYGYRVHGPYDPSSGHRFNPAKLLMDPYAKSIEGPILFENGNVHPYEPMGGEDDDLTPDESDDAAAIPKCVVIDPRFDWEDDRPPNTPLADSVIYETHVKGFTMQHPDVREDLRGTYAGLASDAAVGYLKDLGVTAVELLPVHHIADESFLAERGLTNYWGYSTIGFLAPHSPYAATGKAGQEVREFKGMVKALHRAGIEVILDVVYNHTAEGNHLGPMLSFRGVDNKSYYRLVPDDQRHYMDYTGTGNTLNVMHPSVLRLIMDSLRYWVIDCHVDGFRFDLASALARELYDVDRLSAFFDVIHQDPVLSQVKLIAEPWDVGPGGYQVGNFPVLWSEWNGIYRDAMRDFWRGQASVGEFANRLTGSSDLYQHDGRHPFASINFITAHDGFTLRDLVSYNEKHNEANKEGNRDGTDDNRSWNHGVEGDTDDPEINALRDRQQRNFLATLLLSQGTPMMLGGDEFGRTQGGNNNGWCQDSEISWFDWTLIEKNEPLLNFTKKLIALRRAHAVFRRREFLFGREVEGSGLPDAAWFRADGELMRDDDWGGAPPVVALFLNGEEIASPDARGRQVLDESFLLLFNGHHEDHTFTTPDGVFADAWTIVLDTARPDVEPGDESLAAGEELELPHHSLVLLRREQP</sequence>
<dbReference type="OrthoDB" id="3236218at2"/>
<dbReference type="Proteomes" id="UP000278962">
    <property type="component" value="Unassembled WGS sequence"/>
</dbReference>
<dbReference type="SMART" id="SM00642">
    <property type="entry name" value="Aamy"/>
    <property type="match status" value="1"/>
</dbReference>
<comment type="caution">
    <text evidence="6">The sequence shown here is derived from an EMBL/GenBank/DDBJ whole genome shotgun (WGS) entry which is preliminary data.</text>
</comment>
<feature type="domain" description="Glycosyl hydrolase family 13 catalytic" evidence="5">
    <location>
        <begin position="163"/>
        <end position="572"/>
    </location>
</feature>
<dbReference type="SUPFAM" id="SSF51011">
    <property type="entry name" value="Glycosyl hydrolase domain"/>
    <property type="match status" value="1"/>
</dbReference>
<evidence type="ECO:0000313" key="6">
    <source>
        <dbReference type="EMBL" id="RKQ93163.1"/>
    </source>
</evidence>
<dbReference type="Gene3D" id="2.60.40.1180">
    <property type="entry name" value="Golgi alpha-mannosidase II"/>
    <property type="match status" value="1"/>
</dbReference>
<dbReference type="RefSeq" id="WP_121251031.1">
    <property type="nucleotide sequence ID" value="NZ_RBIL01000001.1"/>
</dbReference>
<evidence type="ECO:0000256" key="2">
    <source>
        <dbReference type="ARBA" id="ARBA00022801"/>
    </source>
</evidence>
<dbReference type="AlphaFoldDB" id="A0A660LH10"/>
<dbReference type="InterPro" id="IPR013780">
    <property type="entry name" value="Glyco_hydro_b"/>
</dbReference>
<dbReference type="Gene3D" id="2.60.40.10">
    <property type="entry name" value="Immunoglobulins"/>
    <property type="match status" value="1"/>
</dbReference>
<keyword evidence="2" id="KW-0378">Hydrolase</keyword>
<evidence type="ECO:0000256" key="4">
    <source>
        <dbReference type="SAM" id="MobiDB-lite"/>
    </source>
</evidence>
<dbReference type="InterPro" id="IPR013783">
    <property type="entry name" value="Ig-like_fold"/>
</dbReference>
<feature type="region of interest" description="Disordered" evidence="4">
    <location>
        <begin position="470"/>
        <end position="500"/>
    </location>
</feature>
<dbReference type="Pfam" id="PF00128">
    <property type="entry name" value="Alpha-amylase"/>
    <property type="match status" value="1"/>
</dbReference>
<dbReference type="CDD" id="cd02856">
    <property type="entry name" value="E_set_GDE_Isoamylase_N"/>
    <property type="match status" value="1"/>
</dbReference>
<dbReference type="InterPro" id="IPR011837">
    <property type="entry name" value="Glycogen_debranch_GlgX"/>
</dbReference>
<organism evidence="6 7">
    <name type="scientific">Solirubrobacter pauli</name>
    <dbReference type="NCBI Taxonomy" id="166793"/>
    <lineage>
        <taxon>Bacteria</taxon>
        <taxon>Bacillati</taxon>
        <taxon>Actinomycetota</taxon>
        <taxon>Thermoleophilia</taxon>
        <taxon>Solirubrobacterales</taxon>
        <taxon>Solirubrobacteraceae</taxon>
        <taxon>Solirubrobacter</taxon>
    </lineage>
</organism>
<dbReference type="NCBIfam" id="TIGR02100">
    <property type="entry name" value="glgX_debranch"/>
    <property type="match status" value="1"/>
</dbReference>
<dbReference type="GO" id="GO:0005980">
    <property type="term" value="P:glycogen catabolic process"/>
    <property type="evidence" value="ECO:0007669"/>
    <property type="project" value="InterPro"/>
</dbReference>
<dbReference type="InterPro" id="IPR014756">
    <property type="entry name" value="Ig_E-set"/>
</dbReference>
<keyword evidence="3" id="KW-0326">Glycosidase</keyword>
<dbReference type="Pfam" id="PF02922">
    <property type="entry name" value="CBM_48"/>
    <property type="match status" value="1"/>
</dbReference>
<name>A0A660LH10_9ACTN</name>
<dbReference type="InterPro" id="IPR006047">
    <property type="entry name" value="GH13_cat_dom"/>
</dbReference>
<keyword evidence="7" id="KW-1185">Reference proteome</keyword>